<organism evidence="1 2">
    <name type="scientific">Spodoptera exigua</name>
    <name type="common">Beet armyworm</name>
    <name type="synonym">Noctua fulgens</name>
    <dbReference type="NCBI Taxonomy" id="7107"/>
    <lineage>
        <taxon>Eukaryota</taxon>
        <taxon>Metazoa</taxon>
        <taxon>Ecdysozoa</taxon>
        <taxon>Arthropoda</taxon>
        <taxon>Hexapoda</taxon>
        <taxon>Insecta</taxon>
        <taxon>Pterygota</taxon>
        <taxon>Neoptera</taxon>
        <taxon>Endopterygota</taxon>
        <taxon>Lepidoptera</taxon>
        <taxon>Glossata</taxon>
        <taxon>Ditrysia</taxon>
        <taxon>Noctuoidea</taxon>
        <taxon>Noctuidae</taxon>
        <taxon>Amphipyrinae</taxon>
        <taxon>Spodoptera</taxon>
    </lineage>
</organism>
<keyword evidence="2" id="KW-1185">Reference proteome</keyword>
<gene>
    <name evidence="1" type="ORF">HW555_005615</name>
</gene>
<dbReference type="Proteomes" id="UP000648187">
    <property type="component" value="Unassembled WGS sequence"/>
</dbReference>
<dbReference type="AlphaFoldDB" id="A0A835GHJ1"/>
<proteinExistence type="predicted"/>
<protein>
    <submittedName>
        <fullName evidence="1">Uncharacterized protein</fullName>
    </submittedName>
</protein>
<evidence type="ECO:0000313" key="1">
    <source>
        <dbReference type="EMBL" id="KAF9417213.1"/>
    </source>
</evidence>
<evidence type="ECO:0000313" key="2">
    <source>
        <dbReference type="Proteomes" id="UP000648187"/>
    </source>
</evidence>
<accession>A0A835GHJ1</accession>
<comment type="caution">
    <text evidence="1">The sequence shown here is derived from an EMBL/GenBank/DDBJ whole genome shotgun (WGS) entry which is preliminary data.</text>
</comment>
<dbReference type="EMBL" id="JACKWZ010000075">
    <property type="protein sequence ID" value="KAF9417213.1"/>
    <property type="molecule type" value="Genomic_DNA"/>
</dbReference>
<name>A0A835GHJ1_SPOEX</name>
<reference evidence="1" key="1">
    <citation type="submission" date="2020-08" db="EMBL/GenBank/DDBJ databases">
        <title>Spodoptera exigua strain:BAW_Kor-Di-RS1 Genome sequencing and assembly.</title>
        <authorList>
            <person name="Kim J."/>
            <person name="Nam H.Y."/>
            <person name="Kwon M."/>
            <person name="Choi J.H."/>
            <person name="Cho S.R."/>
            <person name="Kim G.-H."/>
        </authorList>
    </citation>
    <scope>NUCLEOTIDE SEQUENCE</scope>
    <source>
        <strain evidence="1">BAW_Kor-Di-RS1</strain>
        <tissue evidence="1">Whole-body</tissue>
    </source>
</reference>
<sequence>MIRYCRRTSSSNRDGDRRECCGGRGGGSPGWGARGRASFTSLCDALDHGHLITEIELLADDAETAFVEREEFDRQFFNLVALTRSLLGSSVNGAGSEAGFKDADSGAHESRLVGICGNIRRASRIARMISRMEKLPRTQLSEH</sequence>